<keyword evidence="3" id="KW-1185">Reference proteome</keyword>
<proteinExistence type="predicted"/>
<feature type="region of interest" description="Disordered" evidence="1">
    <location>
        <begin position="233"/>
        <end position="262"/>
    </location>
</feature>
<evidence type="ECO:0000256" key="1">
    <source>
        <dbReference type="SAM" id="MobiDB-lite"/>
    </source>
</evidence>
<sequence>MGWNVSGGTCLAIGGSLLIVITRAGAGKITPGFAMKTDPAGKSWADVSESYRDFYFREFKKRVKWSPEIDEGRMREAFLKRAAGLYSGYMYNQRTDGRVKKKSVDPGAFEALQEGWNASEFQDISKRKKKNRRKGREDGFALGTYTGGTVSFSENLNRLVAKKGTPVSLKDGIVHMKTKKHDGQSWVDPANADLWARFVTLRDEARKNGLNVTDQEIWYLLVQGHNAKNQVPRVGDYERQMRKLKPSSTRRRSSSSASSKTEIEALKEHIQRLQEQFDALTSKFTTMQENLKRLYGDNYPPQDDDGGNGGAGQSGDIC</sequence>
<dbReference type="OrthoDB" id="1425988at2759"/>
<gene>
    <name evidence="2" type="ORF">CCAM_LOCUS18795</name>
</gene>
<dbReference type="AlphaFoldDB" id="A0A484LLB1"/>
<protein>
    <submittedName>
        <fullName evidence="2">Uncharacterized protein</fullName>
    </submittedName>
</protein>
<reference evidence="2 3" key="1">
    <citation type="submission" date="2018-04" db="EMBL/GenBank/DDBJ databases">
        <authorList>
            <person name="Vogel A."/>
        </authorList>
    </citation>
    <scope>NUCLEOTIDE SEQUENCE [LARGE SCALE GENOMIC DNA]</scope>
</reference>
<evidence type="ECO:0000313" key="3">
    <source>
        <dbReference type="Proteomes" id="UP000595140"/>
    </source>
</evidence>
<accession>A0A484LLB1</accession>
<organism evidence="2 3">
    <name type="scientific">Cuscuta campestris</name>
    <dbReference type="NCBI Taxonomy" id="132261"/>
    <lineage>
        <taxon>Eukaryota</taxon>
        <taxon>Viridiplantae</taxon>
        <taxon>Streptophyta</taxon>
        <taxon>Embryophyta</taxon>
        <taxon>Tracheophyta</taxon>
        <taxon>Spermatophyta</taxon>
        <taxon>Magnoliopsida</taxon>
        <taxon>eudicotyledons</taxon>
        <taxon>Gunneridae</taxon>
        <taxon>Pentapetalae</taxon>
        <taxon>asterids</taxon>
        <taxon>lamiids</taxon>
        <taxon>Solanales</taxon>
        <taxon>Convolvulaceae</taxon>
        <taxon>Cuscuteae</taxon>
        <taxon>Cuscuta</taxon>
        <taxon>Cuscuta subgen. Grammica</taxon>
        <taxon>Cuscuta sect. Cleistogrammica</taxon>
    </lineage>
</organism>
<name>A0A484LLB1_9ASTE</name>
<dbReference type="EMBL" id="OOIL02001602">
    <property type="protein sequence ID" value="VFQ77019.1"/>
    <property type="molecule type" value="Genomic_DNA"/>
</dbReference>
<evidence type="ECO:0000313" key="2">
    <source>
        <dbReference type="EMBL" id="VFQ77019.1"/>
    </source>
</evidence>
<feature type="compositionally biased region" description="Gly residues" evidence="1">
    <location>
        <begin position="307"/>
        <end position="318"/>
    </location>
</feature>
<dbReference type="Proteomes" id="UP000595140">
    <property type="component" value="Unassembled WGS sequence"/>
</dbReference>
<feature type="region of interest" description="Disordered" evidence="1">
    <location>
        <begin position="294"/>
        <end position="318"/>
    </location>
</feature>
<feature type="compositionally biased region" description="Basic residues" evidence="1">
    <location>
        <begin position="242"/>
        <end position="253"/>
    </location>
</feature>